<dbReference type="Proteomes" id="UP000228920">
    <property type="component" value="Unassembled WGS sequence"/>
</dbReference>
<protein>
    <submittedName>
        <fullName evidence="2">Uncharacterized protein</fullName>
    </submittedName>
</protein>
<feature type="compositionally biased region" description="Low complexity" evidence="1">
    <location>
        <begin position="250"/>
        <end position="259"/>
    </location>
</feature>
<comment type="caution">
    <text evidence="2">The sequence shown here is derived from an EMBL/GenBank/DDBJ whole genome shotgun (WGS) entry which is preliminary data.</text>
</comment>
<dbReference type="InterPro" id="IPR038763">
    <property type="entry name" value="DHH_sf"/>
</dbReference>
<dbReference type="Gene3D" id="3.90.1640.10">
    <property type="entry name" value="inorganic pyrophosphatase (n-terminal core)"/>
    <property type="match status" value="1"/>
</dbReference>
<dbReference type="InterPro" id="IPR051319">
    <property type="entry name" value="Oligoribo/pAp-PDE_c-di-AMP_PDE"/>
</dbReference>
<evidence type="ECO:0000313" key="2">
    <source>
        <dbReference type="EMBL" id="PIZ48056.1"/>
    </source>
</evidence>
<evidence type="ECO:0000313" key="3">
    <source>
        <dbReference type="Proteomes" id="UP000228920"/>
    </source>
</evidence>
<dbReference type="SUPFAM" id="SSF64182">
    <property type="entry name" value="DHH phosphoesterases"/>
    <property type="match status" value="1"/>
</dbReference>
<evidence type="ECO:0000256" key="1">
    <source>
        <dbReference type="SAM" id="MobiDB-lite"/>
    </source>
</evidence>
<organism evidence="2 3">
    <name type="scientific">candidate division WWE3 bacterium CG_4_10_14_0_2_um_filter_41_14</name>
    <dbReference type="NCBI Taxonomy" id="1975072"/>
    <lineage>
        <taxon>Bacteria</taxon>
        <taxon>Katanobacteria</taxon>
    </lineage>
</organism>
<gene>
    <name evidence="2" type="ORF">COY32_00685</name>
</gene>
<feature type="compositionally biased region" description="Basic and acidic residues" evidence="1">
    <location>
        <begin position="262"/>
        <end position="284"/>
    </location>
</feature>
<reference evidence="3" key="1">
    <citation type="submission" date="2017-09" db="EMBL/GenBank/DDBJ databases">
        <title>Depth-based differentiation of microbial function through sediment-hosted aquifers and enrichment of novel symbionts in the deep terrestrial subsurface.</title>
        <authorList>
            <person name="Probst A.J."/>
            <person name="Ladd B."/>
            <person name="Jarett J.K."/>
            <person name="Geller-Mcgrath D.E."/>
            <person name="Sieber C.M.K."/>
            <person name="Emerson J.B."/>
            <person name="Anantharaman K."/>
            <person name="Thomas B.C."/>
            <person name="Malmstrom R."/>
            <person name="Stieglmeier M."/>
            <person name="Klingl A."/>
            <person name="Woyke T."/>
            <person name="Ryan C.M."/>
            <person name="Banfield J.F."/>
        </authorList>
    </citation>
    <scope>NUCLEOTIDE SEQUENCE [LARGE SCALE GENOMIC DNA]</scope>
</reference>
<dbReference type="PANTHER" id="PTHR47618">
    <property type="entry name" value="BIFUNCTIONAL OLIGORIBONUCLEASE AND PAP PHOSPHATASE NRNA"/>
    <property type="match status" value="1"/>
</dbReference>
<dbReference type="AlphaFoldDB" id="A0A2M7TLQ8"/>
<proteinExistence type="predicted"/>
<sequence length="292" mass="32091">MDAAQLEKIQQTITNAQKVTIITMQPPFPDALFSLMALRDALNRRDKKVSLIAPGLDVQKAPGQLPHLEEVVNEVPAQQMVIRVGLSGNHVSKVNYEEKDGSVFVHIVAQEGIITGDDIEKITSVIDSDVLIALGIHAPSDVVGWPDGWNQTFTSGSGERTIINLDVDSHNAQFGNINIVDPSASSLSELTFRLFSGLSWEIDADTAQYLYRGITNATRQFRQFMSPETFEVAAQLLRLGAKTKPENEAENNVVNSASNDTPKSDGVEKLESEHEHIPHQEVKKPLAQPIHL</sequence>
<accession>A0A2M7TLQ8</accession>
<dbReference type="PANTHER" id="PTHR47618:SF1">
    <property type="entry name" value="BIFUNCTIONAL OLIGORIBONUCLEASE AND PAP PHOSPHATASE NRNA"/>
    <property type="match status" value="1"/>
</dbReference>
<name>A0A2M7TLQ8_UNCKA</name>
<dbReference type="EMBL" id="PFNL01000017">
    <property type="protein sequence ID" value="PIZ48056.1"/>
    <property type="molecule type" value="Genomic_DNA"/>
</dbReference>
<feature type="region of interest" description="Disordered" evidence="1">
    <location>
        <begin position="243"/>
        <end position="292"/>
    </location>
</feature>